<keyword evidence="1" id="KW-0812">Transmembrane</keyword>
<feature type="transmembrane region" description="Helical" evidence="1">
    <location>
        <begin position="224"/>
        <end position="241"/>
    </location>
</feature>
<feature type="transmembrane region" description="Helical" evidence="1">
    <location>
        <begin position="12"/>
        <end position="29"/>
    </location>
</feature>
<feature type="transmembrane region" description="Helical" evidence="1">
    <location>
        <begin position="196"/>
        <end position="217"/>
    </location>
</feature>
<evidence type="ECO:0000256" key="1">
    <source>
        <dbReference type="SAM" id="Phobius"/>
    </source>
</evidence>
<evidence type="ECO:0008006" key="4">
    <source>
        <dbReference type="Google" id="ProtNLM"/>
    </source>
</evidence>
<reference evidence="3" key="1">
    <citation type="journal article" date="2019" name="Int. J. Syst. Evol. Microbiol.">
        <title>The Global Catalogue of Microorganisms (GCM) 10K type strain sequencing project: providing services to taxonomists for standard genome sequencing and annotation.</title>
        <authorList>
            <consortium name="The Broad Institute Genomics Platform"/>
            <consortium name="The Broad Institute Genome Sequencing Center for Infectious Disease"/>
            <person name="Wu L."/>
            <person name="Ma J."/>
        </authorList>
    </citation>
    <scope>NUCLEOTIDE SEQUENCE [LARGE SCALE GENOMIC DNA]</scope>
    <source>
        <strain evidence="3">JCM 4855</strain>
    </source>
</reference>
<keyword evidence="1" id="KW-1133">Transmembrane helix</keyword>
<keyword evidence="1" id="KW-0472">Membrane</keyword>
<organism evidence="2 3">
    <name type="scientific">Streptomyces viridiviolaceus</name>
    <dbReference type="NCBI Taxonomy" id="68282"/>
    <lineage>
        <taxon>Bacteria</taxon>
        <taxon>Bacillati</taxon>
        <taxon>Actinomycetota</taxon>
        <taxon>Actinomycetes</taxon>
        <taxon>Kitasatosporales</taxon>
        <taxon>Streptomycetaceae</taxon>
        <taxon>Streptomyces</taxon>
    </lineage>
</organism>
<proteinExistence type="predicted"/>
<accession>A0ABW2E8M4</accession>
<dbReference type="Proteomes" id="UP001596409">
    <property type="component" value="Unassembled WGS sequence"/>
</dbReference>
<sequence length="426" mass="46100">MKFSTSLRSGSLRWAGPAVLVLTFLYYVVGEQAPLSSYHHYAPSIVAEPLKTLYALAYASAAALSCWESGRLRSARIWALAPARSRYRIAANALAPVIVLSWLVLLLPPAISLVRSATLPTLDSLRLPLAGMLLCVAHAVLGFAVGCVLPRVIATPILAVVDWIAVAFTRAMLPYWPRHVSGQYGSVGYGEVPDMVTVAVPLFLAGGIAVGLVVLWLPHGLRALRVVVAGAVAVGGVLGAYRTAADWPATPPLTGGHVAMTCAGSAPRVCLPEMNARYLPKVQRDTAEALRVLRESGATSARPRLITDSYGDGRRQKPSTDTEWRMMLTGPVRSGDAVYQIVVRSLHFRCERVPARNAHAAWLWAAVKTGQEDAYRKRREQEGRDPLAEKLEKQVRADVASVLAEPAAQQTAWIKRMLDTCEAKTT</sequence>
<dbReference type="RefSeq" id="WP_189869359.1">
    <property type="nucleotide sequence ID" value="NZ_BMWA01000003.1"/>
</dbReference>
<evidence type="ECO:0000313" key="3">
    <source>
        <dbReference type="Proteomes" id="UP001596409"/>
    </source>
</evidence>
<feature type="transmembrane region" description="Helical" evidence="1">
    <location>
        <begin position="87"/>
        <end position="107"/>
    </location>
</feature>
<keyword evidence="3" id="KW-1185">Reference proteome</keyword>
<feature type="transmembrane region" description="Helical" evidence="1">
    <location>
        <begin position="49"/>
        <end position="67"/>
    </location>
</feature>
<evidence type="ECO:0000313" key="2">
    <source>
        <dbReference type="EMBL" id="MFC7016521.1"/>
    </source>
</evidence>
<name>A0ABW2E8M4_9ACTN</name>
<feature type="transmembrane region" description="Helical" evidence="1">
    <location>
        <begin position="156"/>
        <end position="176"/>
    </location>
</feature>
<feature type="transmembrane region" description="Helical" evidence="1">
    <location>
        <begin position="127"/>
        <end position="149"/>
    </location>
</feature>
<gene>
    <name evidence="2" type="ORF">ACFQMH_33495</name>
</gene>
<dbReference type="EMBL" id="JBHSYM010000080">
    <property type="protein sequence ID" value="MFC7016521.1"/>
    <property type="molecule type" value="Genomic_DNA"/>
</dbReference>
<comment type="caution">
    <text evidence="2">The sequence shown here is derived from an EMBL/GenBank/DDBJ whole genome shotgun (WGS) entry which is preliminary data.</text>
</comment>
<protein>
    <recommendedName>
        <fullName evidence="4">ABC transporter permease</fullName>
    </recommendedName>
</protein>